<keyword evidence="2" id="KW-0677">Repeat</keyword>
<dbReference type="InterPro" id="IPR048287">
    <property type="entry name" value="TSPN-like_N"/>
</dbReference>
<dbReference type="SUPFAM" id="SSF49899">
    <property type="entry name" value="Concanavalin A-like lectins/glucanases"/>
    <property type="match status" value="1"/>
</dbReference>
<dbReference type="InterPro" id="IPR013320">
    <property type="entry name" value="ConA-like_dom_sf"/>
</dbReference>
<evidence type="ECO:0000256" key="1">
    <source>
        <dbReference type="ARBA" id="ARBA00022729"/>
    </source>
</evidence>
<dbReference type="SMART" id="SM00210">
    <property type="entry name" value="TSPN"/>
    <property type="match status" value="1"/>
</dbReference>
<evidence type="ECO:0000313" key="5">
    <source>
        <dbReference type="Proteomes" id="UP000034805"/>
    </source>
</evidence>
<dbReference type="EMBL" id="JARO02013658">
    <property type="protein sequence ID" value="KPP58590.1"/>
    <property type="molecule type" value="Genomic_DNA"/>
</dbReference>
<evidence type="ECO:0000313" key="4">
    <source>
        <dbReference type="EMBL" id="KPP58590.1"/>
    </source>
</evidence>
<name>A0A0P7XZF3_SCLFO</name>
<gene>
    <name evidence="4" type="ORF">Z043_123570</name>
</gene>
<dbReference type="AlphaFoldDB" id="A0A0P7XZF3"/>
<dbReference type="Proteomes" id="UP000034805">
    <property type="component" value="Unassembled WGS sequence"/>
</dbReference>
<dbReference type="FunFam" id="2.60.120.200:FF:000039">
    <property type="entry name" value="Collagen XV alpha 1 chain"/>
    <property type="match status" value="1"/>
</dbReference>
<evidence type="ECO:0000259" key="3">
    <source>
        <dbReference type="SMART" id="SM00210"/>
    </source>
</evidence>
<evidence type="ECO:0000256" key="2">
    <source>
        <dbReference type="ARBA" id="ARBA00022737"/>
    </source>
</evidence>
<feature type="non-terminal residue" evidence="4">
    <location>
        <position position="1"/>
    </location>
</feature>
<reference evidence="4 5" key="1">
    <citation type="submission" date="2015-08" db="EMBL/GenBank/DDBJ databases">
        <title>The genome of the Asian arowana (Scleropages formosus).</title>
        <authorList>
            <person name="Tan M.H."/>
            <person name="Gan H.M."/>
            <person name="Croft L.J."/>
            <person name="Austin C.M."/>
        </authorList>
    </citation>
    <scope>NUCLEOTIDE SEQUENCE [LARGE SCALE GENOMIC DNA]</scope>
    <source>
        <strain evidence="4">Aro1</strain>
    </source>
</reference>
<feature type="domain" description="Thrombospondin-like N-terminal" evidence="3">
    <location>
        <begin position="6"/>
        <end position="186"/>
    </location>
</feature>
<sequence length="356" mass="39148">WGSSEQLDLLELIGVPLPPSVSFTAGFEGFPAYSFGPDANVGRLTKTFVPDPFYRDFAVIVTARPASSRGGVLFAIADAFQKMVYLGVALTPVEDSTQRVLLYYSEPGSSRSREAASFKVPNLTGRWSRFTLTVEEGEVRLHMDCEEFHVAALRRGPRPLRFESASGIFVGNAGGTGLESFVVSGPSRASVRVNFLRRPGISFQGGLRLDTLAPRESLLLAVYGMRKVIVRERNTGARGIVVQAGRSRSAYYFLDLVRICPCFAFQTQLQGGHFERQPPDRPKRPETFPLLMDRLQNGLQYFLGLRNRISVVPGASGVGLSTTQGPVHEALDVFIAVSWKLQFSCKKCGLKHLLSP</sequence>
<comment type="caution">
    <text evidence="4">The sequence shown here is derived from an EMBL/GenBank/DDBJ whole genome shotgun (WGS) entry which is preliminary data.</text>
</comment>
<organism evidence="4 5">
    <name type="scientific">Scleropages formosus</name>
    <name type="common">Asian bonytongue</name>
    <name type="synonym">Osteoglossum formosum</name>
    <dbReference type="NCBI Taxonomy" id="113540"/>
    <lineage>
        <taxon>Eukaryota</taxon>
        <taxon>Metazoa</taxon>
        <taxon>Chordata</taxon>
        <taxon>Craniata</taxon>
        <taxon>Vertebrata</taxon>
        <taxon>Euteleostomi</taxon>
        <taxon>Actinopterygii</taxon>
        <taxon>Neopterygii</taxon>
        <taxon>Teleostei</taxon>
        <taxon>Osteoglossocephala</taxon>
        <taxon>Osteoglossomorpha</taxon>
        <taxon>Osteoglossiformes</taxon>
        <taxon>Osteoglossidae</taxon>
        <taxon>Scleropages</taxon>
    </lineage>
</organism>
<protein>
    <recommendedName>
        <fullName evidence="3">Thrombospondin-like N-terminal domain-containing protein</fullName>
    </recommendedName>
</protein>
<dbReference type="Gene3D" id="2.60.120.200">
    <property type="match status" value="1"/>
</dbReference>
<keyword evidence="1" id="KW-0732">Signal</keyword>
<accession>A0A0P7XZF3</accession>
<proteinExistence type="predicted"/>